<feature type="chain" id="PRO_5037840127" description="Lcl C-terminal domain-containing protein" evidence="1">
    <location>
        <begin position="22"/>
        <end position="174"/>
    </location>
</feature>
<gene>
    <name evidence="3" type="ORF">GCM10011365_00010</name>
</gene>
<comment type="caution">
    <text evidence="3">The sequence shown here is derived from an EMBL/GenBank/DDBJ whole genome shotgun (WGS) entry which is preliminary data.</text>
</comment>
<organism evidence="3 4">
    <name type="scientific">Marinicella pacifica</name>
    <dbReference type="NCBI Taxonomy" id="1171543"/>
    <lineage>
        <taxon>Bacteria</taxon>
        <taxon>Pseudomonadati</taxon>
        <taxon>Pseudomonadota</taxon>
        <taxon>Gammaproteobacteria</taxon>
        <taxon>Lysobacterales</taxon>
        <taxon>Marinicellaceae</taxon>
        <taxon>Marinicella</taxon>
    </lineage>
</organism>
<keyword evidence="1" id="KW-0732">Signal</keyword>
<accession>A0A917FI28</accession>
<dbReference type="RefSeq" id="WP_188363614.1">
    <property type="nucleotide sequence ID" value="NZ_BAABJF010000011.1"/>
</dbReference>
<protein>
    <recommendedName>
        <fullName evidence="2">Lcl C-terminal domain-containing protein</fullName>
    </recommendedName>
</protein>
<evidence type="ECO:0000313" key="3">
    <source>
        <dbReference type="EMBL" id="GGF83085.1"/>
    </source>
</evidence>
<proteinExistence type="predicted"/>
<evidence type="ECO:0000259" key="2">
    <source>
        <dbReference type="Pfam" id="PF07603"/>
    </source>
</evidence>
<dbReference type="Pfam" id="PF07603">
    <property type="entry name" value="Lcl_C"/>
    <property type="match status" value="1"/>
</dbReference>
<dbReference type="PANTHER" id="PTHR35812:SF1">
    <property type="entry name" value="LIPOPROTEIN"/>
    <property type="match status" value="1"/>
</dbReference>
<evidence type="ECO:0000256" key="1">
    <source>
        <dbReference type="SAM" id="SignalP"/>
    </source>
</evidence>
<name>A0A917FI28_9GAMM</name>
<dbReference type="PANTHER" id="PTHR35812">
    <property type="entry name" value="LIPOPROTEIN"/>
    <property type="match status" value="1"/>
</dbReference>
<feature type="signal peptide" evidence="1">
    <location>
        <begin position="1"/>
        <end position="21"/>
    </location>
</feature>
<reference evidence="3" key="2">
    <citation type="submission" date="2020-09" db="EMBL/GenBank/DDBJ databases">
        <authorList>
            <person name="Sun Q."/>
            <person name="Zhou Y."/>
        </authorList>
    </citation>
    <scope>NUCLEOTIDE SEQUENCE</scope>
    <source>
        <strain evidence="3">CGMCC 1.12181</strain>
    </source>
</reference>
<keyword evidence="4" id="KW-1185">Reference proteome</keyword>
<dbReference type="EMBL" id="BMEO01000001">
    <property type="protein sequence ID" value="GGF83085.1"/>
    <property type="molecule type" value="Genomic_DNA"/>
</dbReference>
<evidence type="ECO:0000313" key="4">
    <source>
        <dbReference type="Proteomes" id="UP000605253"/>
    </source>
</evidence>
<dbReference type="Proteomes" id="UP000605253">
    <property type="component" value="Unassembled WGS sequence"/>
</dbReference>
<dbReference type="InterPro" id="IPR011460">
    <property type="entry name" value="Lcl_C"/>
</dbReference>
<feature type="domain" description="Lcl C-terminal" evidence="2">
    <location>
        <begin position="48"/>
        <end position="170"/>
    </location>
</feature>
<reference evidence="3" key="1">
    <citation type="journal article" date="2014" name="Int. J. Syst. Evol. Microbiol.">
        <title>Complete genome sequence of Corynebacterium casei LMG S-19264T (=DSM 44701T), isolated from a smear-ripened cheese.</title>
        <authorList>
            <consortium name="US DOE Joint Genome Institute (JGI-PGF)"/>
            <person name="Walter F."/>
            <person name="Albersmeier A."/>
            <person name="Kalinowski J."/>
            <person name="Ruckert C."/>
        </authorList>
    </citation>
    <scope>NUCLEOTIDE SEQUENCE</scope>
    <source>
        <strain evidence="3">CGMCC 1.12181</strain>
    </source>
</reference>
<sequence length="174" mass="19290">MKKIINLALIYFLLFSQIVLAQQTCKTYITDEWPDSRYTVTDISGDHVVTDKQTGLMWKQCSEGLSGSDCSVGTLASLTWKEALDIADAEDFAGFADWRVPNQKELRTIVARNCYSPSINTNVFPNTPNDWFWASSPIATNDSNAWIVYFGSGYDGSSGRGGDGRVRLVRSPGQ</sequence>
<dbReference type="AlphaFoldDB" id="A0A917FI28"/>